<gene>
    <name evidence="2" type="ORF">K443DRAFT_402055</name>
</gene>
<feature type="compositionally biased region" description="Low complexity" evidence="1">
    <location>
        <begin position="79"/>
        <end position="95"/>
    </location>
</feature>
<accession>A0A0C9X6Z4</accession>
<proteinExistence type="predicted"/>
<feature type="region of interest" description="Disordered" evidence="1">
    <location>
        <begin position="149"/>
        <end position="176"/>
    </location>
</feature>
<feature type="region of interest" description="Disordered" evidence="1">
    <location>
        <begin position="1"/>
        <end position="95"/>
    </location>
</feature>
<name>A0A0C9X6Z4_9AGAR</name>
<dbReference type="HOGENOM" id="CLU_020877_0_0_1"/>
<dbReference type="OrthoDB" id="3062801at2759"/>
<feature type="compositionally biased region" description="Polar residues" evidence="1">
    <location>
        <begin position="38"/>
        <end position="55"/>
    </location>
</feature>
<dbReference type="Proteomes" id="UP000054477">
    <property type="component" value="Unassembled WGS sequence"/>
</dbReference>
<dbReference type="EMBL" id="KN838847">
    <property type="protein sequence ID" value="KIJ93391.1"/>
    <property type="molecule type" value="Genomic_DNA"/>
</dbReference>
<sequence length="427" mass="47390">MKRERVSFDSTNGSGSLPAMRSVGQAFSRLQASGRDPITSSPVLRTSSALTSDHLNPQRGRTRHPGRADSPNININLNSRFPSPSHSRSRSRAASPLRIFQQWSAGLHRDRTTHHAPAEERFVPVNPFKQRTHIRLSWSWCCSSSPSPPELDLENSESQVPIPGTSPSSNSNSSSNGTYNCDDINLTFIDITSIKSFCEAAHAFVSDTLPRQVYLYFLLRLPAMYFSRVARVFEDAEVSRPDIERMVGLELNFRGGVESVSGMTPFTVDLERPMGSVTRGQGAGVSGATANGLGCSQANVTTALPPLPFPEDWTPPLVSPSLFRFKHSWEAFIDSLLREWKTLNVVSALLASAILTTFQIPEAADDPITRNVCALMSLSYGCMYIVRFGTMRSMYRASRWAEEARRTNTVIWRNVWVLLAMPAVWMS</sequence>
<keyword evidence="3" id="KW-1185">Reference proteome</keyword>
<organism evidence="2 3">
    <name type="scientific">Laccaria amethystina LaAM-08-1</name>
    <dbReference type="NCBI Taxonomy" id="1095629"/>
    <lineage>
        <taxon>Eukaryota</taxon>
        <taxon>Fungi</taxon>
        <taxon>Dikarya</taxon>
        <taxon>Basidiomycota</taxon>
        <taxon>Agaricomycotina</taxon>
        <taxon>Agaricomycetes</taxon>
        <taxon>Agaricomycetidae</taxon>
        <taxon>Agaricales</taxon>
        <taxon>Agaricineae</taxon>
        <taxon>Hydnangiaceae</taxon>
        <taxon>Laccaria</taxon>
    </lineage>
</organism>
<reference evidence="2 3" key="1">
    <citation type="submission" date="2014-04" db="EMBL/GenBank/DDBJ databases">
        <authorList>
            <consortium name="DOE Joint Genome Institute"/>
            <person name="Kuo A."/>
            <person name="Kohler A."/>
            <person name="Nagy L.G."/>
            <person name="Floudas D."/>
            <person name="Copeland A."/>
            <person name="Barry K.W."/>
            <person name="Cichocki N."/>
            <person name="Veneault-Fourrey C."/>
            <person name="LaButti K."/>
            <person name="Lindquist E.A."/>
            <person name="Lipzen A."/>
            <person name="Lundell T."/>
            <person name="Morin E."/>
            <person name="Murat C."/>
            <person name="Sun H."/>
            <person name="Tunlid A."/>
            <person name="Henrissat B."/>
            <person name="Grigoriev I.V."/>
            <person name="Hibbett D.S."/>
            <person name="Martin F."/>
            <person name="Nordberg H.P."/>
            <person name="Cantor M.N."/>
            <person name="Hua S.X."/>
        </authorList>
    </citation>
    <scope>NUCLEOTIDE SEQUENCE [LARGE SCALE GENOMIC DNA]</scope>
    <source>
        <strain evidence="2 3">LaAM-08-1</strain>
    </source>
</reference>
<evidence type="ECO:0000256" key="1">
    <source>
        <dbReference type="SAM" id="MobiDB-lite"/>
    </source>
</evidence>
<feature type="compositionally biased region" description="Low complexity" evidence="1">
    <location>
        <begin position="163"/>
        <end position="176"/>
    </location>
</feature>
<evidence type="ECO:0000313" key="3">
    <source>
        <dbReference type="Proteomes" id="UP000054477"/>
    </source>
</evidence>
<reference evidence="3" key="2">
    <citation type="submission" date="2015-01" db="EMBL/GenBank/DDBJ databases">
        <title>Evolutionary Origins and Diversification of the Mycorrhizal Mutualists.</title>
        <authorList>
            <consortium name="DOE Joint Genome Institute"/>
            <consortium name="Mycorrhizal Genomics Consortium"/>
            <person name="Kohler A."/>
            <person name="Kuo A."/>
            <person name="Nagy L.G."/>
            <person name="Floudas D."/>
            <person name="Copeland A."/>
            <person name="Barry K.W."/>
            <person name="Cichocki N."/>
            <person name="Veneault-Fourrey C."/>
            <person name="LaButti K."/>
            <person name="Lindquist E.A."/>
            <person name="Lipzen A."/>
            <person name="Lundell T."/>
            <person name="Morin E."/>
            <person name="Murat C."/>
            <person name="Riley R."/>
            <person name="Ohm R."/>
            <person name="Sun H."/>
            <person name="Tunlid A."/>
            <person name="Henrissat B."/>
            <person name="Grigoriev I.V."/>
            <person name="Hibbett D.S."/>
            <person name="Martin F."/>
        </authorList>
    </citation>
    <scope>NUCLEOTIDE SEQUENCE [LARGE SCALE GENOMIC DNA]</scope>
    <source>
        <strain evidence="3">LaAM-08-1</strain>
    </source>
</reference>
<protein>
    <submittedName>
        <fullName evidence="2">Uncharacterized protein</fullName>
    </submittedName>
</protein>
<evidence type="ECO:0000313" key="2">
    <source>
        <dbReference type="EMBL" id="KIJ93391.1"/>
    </source>
</evidence>
<dbReference type="AlphaFoldDB" id="A0A0C9X6Z4"/>